<keyword evidence="3" id="KW-1185">Reference proteome</keyword>
<dbReference type="Pfam" id="PF14622">
    <property type="entry name" value="Ribonucleas_3_3"/>
    <property type="match status" value="1"/>
</dbReference>
<dbReference type="InterPro" id="IPR000999">
    <property type="entry name" value="RNase_III_dom"/>
</dbReference>
<dbReference type="GO" id="GO:0003723">
    <property type="term" value="F:RNA binding"/>
    <property type="evidence" value="ECO:0007669"/>
    <property type="project" value="TreeGrafter"/>
</dbReference>
<dbReference type="CDD" id="cd00593">
    <property type="entry name" value="RIBOc"/>
    <property type="match status" value="1"/>
</dbReference>
<evidence type="ECO:0000259" key="2">
    <source>
        <dbReference type="PROSITE" id="PS50142"/>
    </source>
</evidence>
<dbReference type="PANTHER" id="PTHR14950">
    <property type="entry name" value="DICER-RELATED"/>
    <property type="match status" value="1"/>
</dbReference>
<dbReference type="Pfam" id="PF00636">
    <property type="entry name" value="Ribonuclease_3"/>
    <property type="match status" value="1"/>
</dbReference>
<feature type="domain" description="RNase III" evidence="2">
    <location>
        <begin position="175"/>
        <end position="302"/>
    </location>
</feature>
<accession>A0A914QAX4</accession>
<dbReference type="GO" id="GO:0004525">
    <property type="term" value="F:ribonuclease III activity"/>
    <property type="evidence" value="ECO:0007669"/>
    <property type="project" value="InterPro"/>
</dbReference>
<dbReference type="SUPFAM" id="SSF69065">
    <property type="entry name" value="RNase III domain-like"/>
    <property type="match status" value="2"/>
</dbReference>
<organism evidence="3 4">
    <name type="scientific">Panagrolaimus davidi</name>
    <dbReference type="NCBI Taxonomy" id="227884"/>
    <lineage>
        <taxon>Eukaryota</taxon>
        <taxon>Metazoa</taxon>
        <taxon>Ecdysozoa</taxon>
        <taxon>Nematoda</taxon>
        <taxon>Chromadorea</taxon>
        <taxon>Rhabditida</taxon>
        <taxon>Tylenchina</taxon>
        <taxon>Panagrolaimomorpha</taxon>
        <taxon>Panagrolaimoidea</taxon>
        <taxon>Panagrolaimidae</taxon>
        <taxon>Panagrolaimus</taxon>
    </lineage>
</organism>
<dbReference type="InterPro" id="IPR036389">
    <property type="entry name" value="RNase_III_sf"/>
</dbReference>
<name>A0A914QAX4_9BILA</name>
<proteinExistence type="predicted"/>
<dbReference type="Gene3D" id="1.10.1520.10">
    <property type="entry name" value="Ribonuclease III domain"/>
    <property type="match status" value="2"/>
</dbReference>
<dbReference type="GO" id="GO:0030422">
    <property type="term" value="P:siRNA processing"/>
    <property type="evidence" value="ECO:0007669"/>
    <property type="project" value="TreeGrafter"/>
</dbReference>
<sequence>MASKFSSVMRSIEKVFMKLAVCGLPNQKRLQRIGDSVMKLSVTDYSFHMRPNDDTKSWHEHRENQISVANLAKLGKEYGIERLMTSTSWVPDEYKLGVTCPKNTKEDPLEVNDEQIAQCVKALCGICWIFYGPHEAQKFLNDLKLDVITTKPVIEDSKNGAYPKIADKIYNKMEFNKLETAIGYSFNDKFLLIQAFTHHSYKHSSIIGNFQPLEFCGDAVLDYLTNECFFEYGIFYNHKMSRDLRSSLISNDTFHGLAADFKLDMYFIHGFKNFNRQKYFQNPKNLADLFESLIAAVYLDSRKSLFETRKVFFKLLGPLLDKVLLDLSLKPIQELKKNHKIRNMKQRVNKDYLFVYVFVDDIKKPFTGYGTSILNAELDAATKALNHFKELDKTREKVEEIKD</sequence>
<evidence type="ECO:0000256" key="1">
    <source>
        <dbReference type="ARBA" id="ARBA00022801"/>
    </source>
</evidence>
<dbReference type="AlphaFoldDB" id="A0A914QAX4"/>
<protein>
    <submittedName>
        <fullName evidence="4">RNase III domain-containing protein</fullName>
    </submittedName>
</protein>
<dbReference type="GO" id="GO:0006309">
    <property type="term" value="P:apoptotic DNA fragmentation"/>
    <property type="evidence" value="ECO:0007669"/>
    <property type="project" value="TreeGrafter"/>
</dbReference>
<dbReference type="WBParaSite" id="PDA_v2.g28336.t1">
    <property type="protein sequence ID" value="PDA_v2.g28336.t1"/>
    <property type="gene ID" value="PDA_v2.g28336"/>
</dbReference>
<keyword evidence="1" id="KW-0378">Hydrolase</keyword>
<feature type="domain" description="RNase III" evidence="2">
    <location>
        <begin position="26"/>
        <end position="132"/>
    </location>
</feature>
<dbReference type="GO" id="GO:0005737">
    <property type="term" value="C:cytoplasm"/>
    <property type="evidence" value="ECO:0007669"/>
    <property type="project" value="TreeGrafter"/>
</dbReference>
<dbReference type="GO" id="GO:0031054">
    <property type="term" value="P:pre-miRNA processing"/>
    <property type="evidence" value="ECO:0007669"/>
    <property type="project" value="TreeGrafter"/>
</dbReference>
<dbReference type="PROSITE" id="PS50142">
    <property type="entry name" value="RNASE_3_2"/>
    <property type="match status" value="2"/>
</dbReference>
<dbReference type="SUPFAM" id="SSF54768">
    <property type="entry name" value="dsRNA-binding domain-like"/>
    <property type="match status" value="1"/>
</dbReference>
<evidence type="ECO:0000313" key="3">
    <source>
        <dbReference type="Proteomes" id="UP000887578"/>
    </source>
</evidence>
<dbReference type="GO" id="GO:0004530">
    <property type="term" value="F:deoxyribonuclease I activity"/>
    <property type="evidence" value="ECO:0007669"/>
    <property type="project" value="TreeGrafter"/>
</dbReference>
<evidence type="ECO:0000313" key="4">
    <source>
        <dbReference type="WBParaSite" id="PDA_v2.g28336.t1"/>
    </source>
</evidence>
<reference evidence="4" key="1">
    <citation type="submission" date="2022-11" db="UniProtKB">
        <authorList>
            <consortium name="WormBaseParasite"/>
        </authorList>
    </citation>
    <scope>IDENTIFICATION</scope>
</reference>
<dbReference type="SMART" id="SM00535">
    <property type="entry name" value="RIBOc"/>
    <property type="match status" value="1"/>
</dbReference>
<dbReference type="PANTHER" id="PTHR14950:SF37">
    <property type="entry name" value="ENDORIBONUCLEASE DICER"/>
    <property type="match status" value="1"/>
</dbReference>
<dbReference type="GO" id="GO:0005634">
    <property type="term" value="C:nucleus"/>
    <property type="evidence" value="ECO:0007669"/>
    <property type="project" value="TreeGrafter"/>
</dbReference>
<dbReference type="Proteomes" id="UP000887578">
    <property type="component" value="Unplaced"/>
</dbReference>